<evidence type="ECO:0000256" key="2">
    <source>
        <dbReference type="ARBA" id="ARBA00022692"/>
    </source>
</evidence>
<dbReference type="InterPro" id="IPR036259">
    <property type="entry name" value="MFS_trans_sf"/>
</dbReference>
<name>W1NP74_AMBTC</name>
<dbReference type="GO" id="GO:0022857">
    <property type="term" value="F:transmembrane transporter activity"/>
    <property type="evidence" value="ECO:0007669"/>
    <property type="project" value="InterPro"/>
</dbReference>
<feature type="transmembrane region" description="Helical" evidence="5">
    <location>
        <begin position="54"/>
        <end position="74"/>
    </location>
</feature>
<dbReference type="SUPFAM" id="SSF103473">
    <property type="entry name" value="MFS general substrate transporter"/>
    <property type="match status" value="1"/>
</dbReference>
<dbReference type="eggNOG" id="KOG0255">
    <property type="taxonomic scope" value="Eukaryota"/>
</dbReference>
<gene>
    <name evidence="6" type="ORF">AMTR_s01775p00001430</name>
</gene>
<evidence type="ECO:0000256" key="1">
    <source>
        <dbReference type="ARBA" id="ARBA00004141"/>
    </source>
</evidence>
<reference evidence="7" key="1">
    <citation type="journal article" date="2013" name="Science">
        <title>The Amborella genome and the evolution of flowering plants.</title>
        <authorList>
            <consortium name="Amborella Genome Project"/>
        </authorList>
    </citation>
    <scope>NUCLEOTIDE SEQUENCE [LARGE SCALE GENOMIC DNA]</scope>
</reference>
<dbReference type="STRING" id="13333.W1NP74"/>
<evidence type="ECO:0000256" key="3">
    <source>
        <dbReference type="ARBA" id="ARBA00022989"/>
    </source>
</evidence>
<dbReference type="Pfam" id="PF00083">
    <property type="entry name" value="Sugar_tr"/>
    <property type="match status" value="1"/>
</dbReference>
<dbReference type="OMA" id="STMGMRM"/>
<dbReference type="HOGENOM" id="CLU_157591_0_0_1"/>
<evidence type="ECO:0008006" key="8">
    <source>
        <dbReference type="Google" id="ProtNLM"/>
    </source>
</evidence>
<keyword evidence="3 5" id="KW-1133">Transmembrane helix</keyword>
<evidence type="ECO:0000313" key="6">
    <source>
        <dbReference type="EMBL" id="ERM98271.1"/>
    </source>
</evidence>
<protein>
    <recommendedName>
        <fullName evidence="8">Major facilitator superfamily (MFS) profile domain-containing protein</fullName>
    </recommendedName>
</protein>
<dbReference type="EMBL" id="KI395468">
    <property type="protein sequence ID" value="ERM98271.1"/>
    <property type="molecule type" value="Genomic_DNA"/>
</dbReference>
<organism evidence="6 7">
    <name type="scientific">Amborella trichopoda</name>
    <dbReference type="NCBI Taxonomy" id="13333"/>
    <lineage>
        <taxon>Eukaryota</taxon>
        <taxon>Viridiplantae</taxon>
        <taxon>Streptophyta</taxon>
        <taxon>Embryophyta</taxon>
        <taxon>Tracheophyta</taxon>
        <taxon>Spermatophyta</taxon>
        <taxon>Magnoliopsida</taxon>
        <taxon>Amborellales</taxon>
        <taxon>Amborellaceae</taxon>
        <taxon>Amborella</taxon>
    </lineage>
</organism>
<comment type="subcellular location">
    <subcellularLocation>
        <location evidence="1">Membrane</location>
        <topology evidence="1">Multi-pass membrane protein</topology>
    </subcellularLocation>
</comment>
<accession>W1NP74</accession>
<keyword evidence="7" id="KW-1185">Reference proteome</keyword>
<dbReference type="Gene3D" id="1.20.1250.20">
    <property type="entry name" value="MFS general substrate transporter like domains"/>
    <property type="match status" value="1"/>
</dbReference>
<keyword evidence="4 5" id="KW-0472">Membrane</keyword>
<dbReference type="AlphaFoldDB" id="W1NP74"/>
<dbReference type="InterPro" id="IPR005828">
    <property type="entry name" value="MFS_sugar_transport-like"/>
</dbReference>
<proteinExistence type="predicted"/>
<sequence>MWDVLVSFERKGDIKNGSQLGAEIVAFFSCCTAFNILLIYCLELFPTSVRNSALSLLRQATVFAGVFSPLLVALGRENAFWSFGVFGLVIICCGMFSLLLPETRGRPLCDTMEEQECEEVTSSSP</sequence>
<evidence type="ECO:0000256" key="4">
    <source>
        <dbReference type="ARBA" id="ARBA00023136"/>
    </source>
</evidence>
<evidence type="ECO:0000313" key="7">
    <source>
        <dbReference type="Proteomes" id="UP000017836"/>
    </source>
</evidence>
<feature type="transmembrane region" description="Helical" evidence="5">
    <location>
        <begin position="20"/>
        <end position="42"/>
    </location>
</feature>
<keyword evidence="2 5" id="KW-0812">Transmembrane</keyword>
<dbReference type="PANTHER" id="PTHR24064">
    <property type="entry name" value="SOLUTE CARRIER FAMILY 22 MEMBER"/>
    <property type="match status" value="1"/>
</dbReference>
<dbReference type="GO" id="GO:0016020">
    <property type="term" value="C:membrane"/>
    <property type="evidence" value="ECO:0007669"/>
    <property type="project" value="UniProtKB-SubCell"/>
</dbReference>
<evidence type="ECO:0000256" key="5">
    <source>
        <dbReference type="SAM" id="Phobius"/>
    </source>
</evidence>
<dbReference type="Gramene" id="ERM98271">
    <property type="protein sequence ID" value="ERM98271"/>
    <property type="gene ID" value="AMTR_s01775p00001430"/>
</dbReference>
<dbReference type="Proteomes" id="UP000017836">
    <property type="component" value="Unassembled WGS sequence"/>
</dbReference>
<feature type="transmembrane region" description="Helical" evidence="5">
    <location>
        <begin position="80"/>
        <end position="100"/>
    </location>
</feature>